<keyword evidence="1" id="KW-0472">Membrane</keyword>
<protein>
    <submittedName>
        <fullName evidence="2">Uncharacterized protein</fullName>
    </submittedName>
</protein>
<keyword evidence="1" id="KW-0812">Transmembrane</keyword>
<feature type="transmembrane region" description="Helical" evidence="1">
    <location>
        <begin position="29"/>
        <end position="48"/>
    </location>
</feature>
<proteinExistence type="predicted"/>
<dbReference type="Proteomes" id="UP000718593">
    <property type="component" value="Unassembled WGS sequence"/>
</dbReference>
<reference evidence="2" key="1">
    <citation type="submission" date="2020-04" db="EMBL/GenBank/DDBJ databases">
        <title>Deep metagenomics examines the oral microbiome during advanced dental caries in children, revealing novel taxa and co-occurrences with host molecules.</title>
        <authorList>
            <person name="Baker J.L."/>
            <person name="Morton J.T."/>
            <person name="Dinis M."/>
            <person name="Alvarez R."/>
            <person name="Tran N.C."/>
            <person name="Knight R."/>
            <person name="Edlund A."/>
        </authorList>
    </citation>
    <scope>NUCLEOTIDE SEQUENCE</scope>
    <source>
        <strain evidence="2">JCVI_32_bin.24</strain>
    </source>
</reference>
<name>A0A930G2J0_9RHOO</name>
<organism evidence="2 3">
    <name type="scientific">Dechloromonas agitata</name>
    <dbReference type="NCBI Taxonomy" id="73030"/>
    <lineage>
        <taxon>Bacteria</taxon>
        <taxon>Pseudomonadati</taxon>
        <taxon>Pseudomonadota</taxon>
        <taxon>Betaproteobacteria</taxon>
        <taxon>Rhodocyclales</taxon>
        <taxon>Azonexaceae</taxon>
        <taxon>Dechloromonas</taxon>
    </lineage>
</organism>
<sequence length="72" mass="8198">MSLTLIIVIGWLYVTILVAANEPTVISGIVSFLFYGVLPCGLLVYFAGSRVRRERRRFKEMMAERSRQDAES</sequence>
<gene>
    <name evidence="2" type="ORF">HXL68_12945</name>
</gene>
<accession>A0A930G2J0</accession>
<dbReference type="AlphaFoldDB" id="A0A930G2J0"/>
<evidence type="ECO:0000256" key="1">
    <source>
        <dbReference type="SAM" id="Phobius"/>
    </source>
</evidence>
<comment type="caution">
    <text evidence="2">The sequence shown here is derived from an EMBL/GenBank/DDBJ whole genome shotgun (WGS) entry which is preliminary data.</text>
</comment>
<evidence type="ECO:0000313" key="3">
    <source>
        <dbReference type="Proteomes" id="UP000718593"/>
    </source>
</evidence>
<dbReference type="EMBL" id="JABZMI010000310">
    <property type="protein sequence ID" value="MBF1165932.1"/>
    <property type="molecule type" value="Genomic_DNA"/>
</dbReference>
<keyword evidence="1" id="KW-1133">Transmembrane helix</keyword>
<evidence type="ECO:0000313" key="2">
    <source>
        <dbReference type="EMBL" id="MBF1165932.1"/>
    </source>
</evidence>